<dbReference type="GeneID" id="103072083"/>
<evidence type="ECO:0000313" key="10">
    <source>
        <dbReference type="RefSeq" id="XP_007467968.1"/>
    </source>
</evidence>
<feature type="compositionally biased region" description="Basic residues" evidence="7">
    <location>
        <begin position="234"/>
        <end position="248"/>
    </location>
</feature>
<dbReference type="STRING" id="118797.A0A340Y3X9"/>
<dbReference type="CDD" id="cd00051">
    <property type="entry name" value="EFh"/>
    <property type="match status" value="1"/>
</dbReference>
<dbReference type="PROSITE" id="PS00018">
    <property type="entry name" value="EF_HAND_1"/>
    <property type="match status" value="1"/>
</dbReference>
<evidence type="ECO:0000256" key="3">
    <source>
        <dbReference type="ARBA" id="ARBA00022837"/>
    </source>
</evidence>
<keyword evidence="5" id="KW-0505">Motor protein</keyword>
<dbReference type="InterPro" id="IPR050403">
    <property type="entry name" value="Myosin_RLC"/>
</dbReference>
<dbReference type="FunFam" id="1.10.238.10:FF:000010">
    <property type="entry name" value="Myosin regulatory light chain 2, atrial isoform"/>
    <property type="match status" value="1"/>
</dbReference>
<dbReference type="InterPro" id="IPR002048">
    <property type="entry name" value="EF_hand_dom"/>
</dbReference>
<dbReference type="Pfam" id="PF13405">
    <property type="entry name" value="EF-hand_6"/>
    <property type="match status" value="1"/>
</dbReference>
<evidence type="ECO:0000259" key="8">
    <source>
        <dbReference type="PROSITE" id="PS50222"/>
    </source>
</evidence>
<protein>
    <submittedName>
        <fullName evidence="10">Uncharacterized protein LOC103072083</fullName>
    </submittedName>
</protein>
<dbReference type="GO" id="GO:0005509">
    <property type="term" value="F:calcium ion binding"/>
    <property type="evidence" value="ECO:0007669"/>
    <property type="project" value="InterPro"/>
</dbReference>
<dbReference type="SMART" id="SM00054">
    <property type="entry name" value="EFh"/>
    <property type="match status" value="2"/>
</dbReference>
<keyword evidence="6" id="KW-0514">Muscle protein</keyword>
<dbReference type="KEGG" id="lve:103072083"/>
<evidence type="ECO:0000256" key="7">
    <source>
        <dbReference type="SAM" id="MobiDB-lite"/>
    </source>
</evidence>
<dbReference type="SUPFAM" id="SSF47473">
    <property type="entry name" value="EF-hand"/>
    <property type="match status" value="1"/>
</dbReference>
<dbReference type="PROSITE" id="PS50222">
    <property type="entry name" value="EF_HAND_2"/>
    <property type="match status" value="2"/>
</dbReference>
<dbReference type="GO" id="GO:0016459">
    <property type="term" value="C:myosin complex"/>
    <property type="evidence" value="ECO:0007669"/>
    <property type="project" value="UniProtKB-KW"/>
</dbReference>
<evidence type="ECO:0000256" key="6">
    <source>
        <dbReference type="ARBA" id="ARBA00023179"/>
    </source>
</evidence>
<dbReference type="Gene3D" id="1.10.238.10">
    <property type="entry name" value="EF-hand"/>
    <property type="match status" value="2"/>
</dbReference>
<accession>A0A340Y3X9</accession>
<organism evidence="9 10">
    <name type="scientific">Lipotes vexillifer</name>
    <name type="common">Yangtze river dolphin</name>
    <dbReference type="NCBI Taxonomy" id="118797"/>
    <lineage>
        <taxon>Eukaryota</taxon>
        <taxon>Metazoa</taxon>
        <taxon>Chordata</taxon>
        <taxon>Craniata</taxon>
        <taxon>Vertebrata</taxon>
        <taxon>Euteleostomi</taxon>
        <taxon>Mammalia</taxon>
        <taxon>Eutheria</taxon>
        <taxon>Laurasiatheria</taxon>
        <taxon>Artiodactyla</taxon>
        <taxon>Whippomorpha</taxon>
        <taxon>Cetacea</taxon>
        <taxon>Odontoceti</taxon>
        <taxon>Lipotidae</taxon>
        <taxon>Lipotes</taxon>
    </lineage>
</organism>
<evidence type="ECO:0000256" key="1">
    <source>
        <dbReference type="ARBA" id="ARBA00022723"/>
    </source>
</evidence>
<sequence>MDTPHKTFSSQWHPVVTRACDWGLLQVPRGTQCQLPTNLRIPQEVCTIMHSSLTLTENRAIPRSRRGPRGQQGPEAALPLHCGAHLDQQLFLETRVENKSMRFGNTTAILLSSSARGLRSLCSKGLPDQTTRLPRRRSRVQPARVSGSGASRPAPSPARHPGPRTVFEKPRERPMGWDGCIRPWSLTVALGSVNHPEEQGGVTAELRGKGGQNRRSGTGVRGLSQPAGGPGRGGRVRGRGGSHPRRLGPMRGAGGNRSLRVGARGRGERGVVVPPSGGRAGGLELRGVAHARAYAEPSTRPRPRNLVHLDERRDLHWRNHLARDLRAGSTTRTEEDAPRARKTLETQRLTRVGACAVSSEKAPEPPPGGRRENGARTRSRRGDVTGRAARDWLRMRSGPGGTCWFPRAALVSSSQASRKAKRKEGGALRAPRASSNVFSHFEQTQIQEFKEAFTLMDQNRDGFIDKEDLKDTYASLGKTNVKDEELDAMLREASGPINFTMFLNMFGEKLSGTDAEETILNAFKMLDSDGKGSINKDYIRRLLMSQADKMTAEEVDQMFQFSTIDAAGNLDYKALSYVLTHGEAE</sequence>
<dbReference type="InterPro" id="IPR018247">
    <property type="entry name" value="EF_Hand_1_Ca_BS"/>
</dbReference>
<gene>
    <name evidence="10" type="primary">LOC103072083</name>
</gene>
<feature type="region of interest" description="Disordered" evidence="7">
    <location>
        <begin position="122"/>
        <end position="174"/>
    </location>
</feature>
<keyword evidence="2" id="KW-0677">Repeat</keyword>
<evidence type="ECO:0000313" key="9">
    <source>
        <dbReference type="Proteomes" id="UP000265300"/>
    </source>
</evidence>
<feature type="domain" description="EF-hand" evidence="8">
    <location>
        <begin position="514"/>
        <end position="549"/>
    </location>
</feature>
<evidence type="ECO:0000256" key="4">
    <source>
        <dbReference type="ARBA" id="ARBA00023123"/>
    </source>
</evidence>
<dbReference type="InterPro" id="IPR011992">
    <property type="entry name" value="EF-hand-dom_pair"/>
</dbReference>
<feature type="compositionally biased region" description="Basic and acidic residues" evidence="7">
    <location>
        <begin position="369"/>
        <end position="387"/>
    </location>
</feature>
<dbReference type="RefSeq" id="XP_007467968.1">
    <property type="nucleotide sequence ID" value="XM_007467906.1"/>
</dbReference>
<dbReference type="AlphaFoldDB" id="A0A340Y3X9"/>
<evidence type="ECO:0000256" key="5">
    <source>
        <dbReference type="ARBA" id="ARBA00023175"/>
    </source>
</evidence>
<keyword evidence="3" id="KW-0106">Calcium</keyword>
<feature type="region of interest" description="Disordered" evidence="7">
    <location>
        <begin position="354"/>
        <end position="387"/>
    </location>
</feature>
<dbReference type="PANTHER" id="PTHR23049">
    <property type="entry name" value="MYOSIN REGULATORY LIGHT CHAIN 2"/>
    <property type="match status" value="1"/>
</dbReference>
<evidence type="ECO:0000256" key="2">
    <source>
        <dbReference type="ARBA" id="ARBA00022737"/>
    </source>
</evidence>
<reference evidence="10" key="1">
    <citation type="submission" date="2025-08" db="UniProtKB">
        <authorList>
            <consortium name="RefSeq"/>
        </authorList>
    </citation>
    <scope>IDENTIFICATION</scope>
</reference>
<proteinExistence type="predicted"/>
<keyword evidence="4" id="KW-0518">Myosin</keyword>
<feature type="region of interest" description="Disordered" evidence="7">
    <location>
        <begin position="326"/>
        <end position="345"/>
    </location>
</feature>
<dbReference type="FunFam" id="1.10.238.10:FF:000007">
    <property type="entry name" value="Putative myosin regulatory light chain sqh"/>
    <property type="match status" value="1"/>
</dbReference>
<keyword evidence="9" id="KW-1185">Reference proteome</keyword>
<feature type="region of interest" description="Disordered" evidence="7">
    <location>
        <begin position="196"/>
        <end position="278"/>
    </location>
</feature>
<feature type="domain" description="EF-hand" evidence="8">
    <location>
        <begin position="444"/>
        <end position="479"/>
    </location>
</feature>
<dbReference type="Proteomes" id="UP000265300">
    <property type="component" value="Unplaced"/>
</dbReference>
<keyword evidence="1" id="KW-0479">Metal-binding</keyword>
<name>A0A340Y3X9_LIPVE</name>
<dbReference type="InParanoid" id="A0A340Y3X9"/>